<sequence length="82" mass="9259">MDLVTSYGVRVSEMTEETSVNFQKVLQRQSDDTFDPLVVIQFSSKAKPAAIEWMIAKIQRKKSAGGAELDVRTAVLHYKQQI</sequence>
<evidence type="ECO:0000313" key="1">
    <source>
        <dbReference type="EMBL" id="KAJ8303076.1"/>
    </source>
</evidence>
<comment type="caution">
    <text evidence="1">The sequence shown here is derived from an EMBL/GenBank/DDBJ whole genome shotgun (WGS) entry which is preliminary data.</text>
</comment>
<evidence type="ECO:0000313" key="2">
    <source>
        <dbReference type="Proteomes" id="UP001217089"/>
    </source>
</evidence>
<accession>A0ABQ9EF57</accession>
<name>A0ABQ9EF57_TEGGR</name>
<keyword evidence="2" id="KW-1185">Reference proteome</keyword>
<gene>
    <name evidence="1" type="ORF">KUTeg_019472</name>
</gene>
<dbReference type="Proteomes" id="UP001217089">
    <property type="component" value="Unassembled WGS sequence"/>
</dbReference>
<proteinExistence type="predicted"/>
<protein>
    <submittedName>
        <fullName evidence="1">Uncharacterized protein</fullName>
    </submittedName>
</protein>
<dbReference type="EMBL" id="JARBDR010000917">
    <property type="protein sequence ID" value="KAJ8303076.1"/>
    <property type="molecule type" value="Genomic_DNA"/>
</dbReference>
<organism evidence="1 2">
    <name type="scientific">Tegillarca granosa</name>
    <name type="common">Malaysian cockle</name>
    <name type="synonym">Anadara granosa</name>
    <dbReference type="NCBI Taxonomy" id="220873"/>
    <lineage>
        <taxon>Eukaryota</taxon>
        <taxon>Metazoa</taxon>
        <taxon>Spiralia</taxon>
        <taxon>Lophotrochozoa</taxon>
        <taxon>Mollusca</taxon>
        <taxon>Bivalvia</taxon>
        <taxon>Autobranchia</taxon>
        <taxon>Pteriomorphia</taxon>
        <taxon>Arcoida</taxon>
        <taxon>Arcoidea</taxon>
        <taxon>Arcidae</taxon>
        <taxon>Tegillarca</taxon>
    </lineage>
</organism>
<reference evidence="1 2" key="1">
    <citation type="submission" date="2022-12" db="EMBL/GenBank/DDBJ databases">
        <title>Chromosome-level genome of Tegillarca granosa.</title>
        <authorList>
            <person name="Kim J."/>
        </authorList>
    </citation>
    <scope>NUCLEOTIDE SEQUENCE [LARGE SCALE GENOMIC DNA]</scope>
    <source>
        <strain evidence="1">Teg-2019</strain>
        <tissue evidence="1">Adductor muscle</tissue>
    </source>
</reference>